<dbReference type="OrthoDB" id="433414at2759"/>
<dbReference type="PANTHER" id="PTHR13017">
    <property type="entry name" value="5-FORMYLTETRAHYDROFOLATE CYCLO-LIGASE-RELATED"/>
    <property type="match status" value="1"/>
</dbReference>
<dbReference type="Gene3D" id="3.40.50.10420">
    <property type="entry name" value="NagB/RpiA/CoA transferase-like"/>
    <property type="match status" value="1"/>
</dbReference>
<evidence type="ECO:0008006" key="3">
    <source>
        <dbReference type="Google" id="ProtNLM"/>
    </source>
</evidence>
<dbReference type="PANTHER" id="PTHR13017:SF0">
    <property type="entry name" value="METHENYLTETRAHYDROFOLATE SYNTHASE DOMAIN-CONTAINING PROTEIN"/>
    <property type="match status" value="1"/>
</dbReference>
<accession>A0A6A6BFZ9</accession>
<gene>
    <name evidence="1" type="ORF">K452DRAFT_195184</name>
</gene>
<keyword evidence="2" id="KW-1185">Reference proteome</keyword>
<dbReference type="EMBL" id="ML995485">
    <property type="protein sequence ID" value="KAF2142215.1"/>
    <property type="molecule type" value="Genomic_DNA"/>
</dbReference>
<dbReference type="GO" id="GO:0005737">
    <property type="term" value="C:cytoplasm"/>
    <property type="evidence" value="ECO:0007669"/>
    <property type="project" value="TreeGrafter"/>
</dbReference>
<feature type="non-terminal residue" evidence="1">
    <location>
        <position position="260"/>
    </location>
</feature>
<organism evidence="1 2">
    <name type="scientific">Aplosporella prunicola CBS 121167</name>
    <dbReference type="NCBI Taxonomy" id="1176127"/>
    <lineage>
        <taxon>Eukaryota</taxon>
        <taxon>Fungi</taxon>
        <taxon>Dikarya</taxon>
        <taxon>Ascomycota</taxon>
        <taxon>Pezizomycotina</taxon>
        <taxon>Dothideomycetes</taxon>
        <taxon>Dothideomycetes incertae sedis</taxon>
        <taxon>Botryosphaeriales</taxon>
        <taxon>Aplosporellaceae</taxon>
        <taxon>Aplosporella</taxon>
    </lineage>
</organism>
<dbReference type="GeneID" id="54293431"/>
<evidence type="ECO:0000313" key="1">
    <source>
        <dbReference type="EMBL" id="KAF2142215.1"/>
    </source>
</evidence>
<proteinExistence type="predicted"/>
<dbReference type="InterPro" id="IPR002698">
    <property type="entry name" value="FTHF_cligase"/>
</dbReference>
<reference evidence="1" key="1">
    <citation type="journal article" date="2020" name="Stud. Mycol.">
        <title>101 Dothideomycetes genomes: a test case for predicting lifestyles and emergence of pathogens.</title>
        <authorList>
            <person name="Haridas S."/>
            <person name="Albert R."/>
            <person name="Binder M."/>
            <person name="Bloem J."/>
            <person name="Labutti K."/>
            <person name="Salamov A."/>
            <person name="Andreopoulos B."/>
            <person name="Baker S."/>
            <person name="Barry K."/>
            <person name="Bills G."/>
            <person name="Bluhm B."/>
            <person name="Cannon C."/>
            <person name="Castanera R."/>
            <person name="Culley D."/>
            <person name="Daum C."/>
            <person name="Ezra D."/>
            <person name="Gonzalez J."/>
            <person name="Henrissat B."/>
            <person name="Kuo A."/>
            <person name="Liang C."/>
            <person name="Lipzen A."/>
            <person name="Lutzoni F."/>
            <person name="Magnuson J."/>
            <person name="Mondo S."/>
            <person name="Nolan M."/>
            <person name="Ohm R."/>
            <person name="Pangilinan J."/>
            <person name="Park H.-J."/>
            <person name="Ramirez L."/>
            <person name="Alfaro M."/>
            <person name="Sun H."/>
            <person name="Tritt A."/>
            <person name="Yoshinaga Y."/>
            <person name="Zwiers L.-H."/>
            <person name="Turgeon B."/>
            <person name="Goodwin S."/>
            <person name="Spatafora J."/>
            <person name="Crous P."/>
            <person name="Grigoriev I."/>
        </authorList>
    </citation>
    <scope>NUCLEOTIDE SEQUENCE</scope>
    <source>
        <strain evidence="1">CBS 121167</strain>
    </source>
</reference>
<dbReference type="Proteomes" id="UP000799438">
    <property type="component" value="Unassembled WGS sequence"/>
</dbReference>
<dbReference type="InterPro" id="IPR037171">
    <property type="entry name" value="NagB/RpiA_transferase-like"/>
</dbReference>
<dbReference type="AlphaFoldDB" id="A0A6A6BFZ9"/>
<protein>
    <recommendedName>
        <fullName evidence="3">5-formyltetrahydrofolate cyclo-ligase</fullName>
    </recommendedName>
</protein>
<dbReference type="Pfam" id="PF01812">
    <property type="entry name" value="5-FTHF_cyc-lig"/>
    <property type="match status" value="1"/>
</dbReference>
<dbReference type="InterPro" id="IPR024185">
    <property type="entry name" value="FTHF_cligase-like_sf"/>
</dbReference>
<feature type="non-terminal residue" evidence="1">
    <location>
        <position position="1"/>
    </location>
</feature>
<evidence type="ECO:0000313" key="2">
    <source>
        <dbReference type="Proteomes" id="UP000799438"/>
    </source>
</evidence>
<dbReference type="RefSeq" id="XP_033397927.1">
    <property type="nucleotide sequence ID" value="XM_033535935.1"/>
</dbReference>
<name>A0A6A6BFZ9_9PEZI</name>
<sequence>PTPTDIETQKATIRQRIWPALRPIALPDSRFNYDFTSFIADFSGSSAATTRLTALPAYHAARVVFVAPDNCLEELRRRVLADGKTLLVTTYGIKRGFVALEAGCTGATDGTGTGEWARAYAASLDGMERVGQGVLLREMVEEHDRWTVDLLVTGSGAVSTGGVRVGKGRGFFDLEWGMLYSLGVVGKDTPAVALVHECQVVEDMDLRADVFDTVCDVVVTDKRTLLVESARKPECGILWDRLAEGMLEDIPPLKELKELQ</sequence>
<dbReference type="SUPFAM" id="SSF100950">
    <property type="entry name" value="NagB/RpiA/CoA transferase-like"/>
    <property type="match status" value="1"/>
</dbReference>